<dbReference type="Proteomes" id="UP001652622">
    <property type="component" value="Unplaced"/>
</dbReference>
<evidence type="ECO:0000256" key="3">
    <source>
        <dbReference type="ARBA" id="ARBA00022741"/>
    </source>
</evidence>
<evidence type="ECO:0000256" key="10">
    <source>
        <dbReference type="ARBA" id="ARBA00048588"/>
    </source>
</evidence>
<dbReference type="InParanoid" id="A0A6P9CYF4"/>
<dbReference type="OrthoDB" id="10254455at2759"/>
<dbReference type="InterPro" id="IPR041569">
    <property type="entry name" value="AAA_lid_3"/>
</dbReference>
<accession>A0A6P9CYF4</accession>
<comment type="catalytic activity">
    <reaction evidence="10">
        <text>[protein]-with a C-terminal TM segment(out) + ATP + H2O = [protein]-with a C-terminal TM segment(in) + ADP + phosphate + H(+)</text>
        <dbReference type="Rhea" id="RHEA:66168"/>
        <dbReference type="Rhea" id="RHEA-COMP:16963"/>
        <dbReference type="ChEBI" id="CHEBI:15377"/>
        <dbReference type="ChEBI" id="CHEBI:15378"/>
        <dbReference type="ChEBI" id="CHEBI:30616"/>
        <dbReference type="ChEBI" id="CHEBI:43474"/>
        <dbReference type="ChEBI" id="CHEBI:90782"/>
        <dbReference type="ChEBI" id="CHEBI:456216"/>
    </reaction>
</comment>
<keyword evidence="4" id="KW-1000">Mitochondrion outer membrane</keyword>
<dbReference type="SUPFAM" id="SSF52540">
    <property type="entry name" value="P-loop containing nucleoside triphosphate hydrolases"/>
    <property type="match status" value="1"/>
</dbReference>
<evidence type="ECO:0000256" key="2">
    <source>
        <dbReference type="ARBA" id="ARBA00004572"/>
    </source>
</evidence>
<dbReference type="GO" id="GO:0005778">
    <property type="term" value="C:peroxisomal membrane"/>
    <property type="evidence" value="ECO:0007669"/>
    <property type="project" value="UniProtKB-SubCell"/>
</dbReference>
<name>A0A6P9CYF4_PANGU</name>
<dbReference type="GO" id="GO:0140570">
    <property type="term" value="P:extraction of mislocalized protein from mitochondrial outer membrane"/>
    <property type="evidence" value="ECO:0007669"/>
    <property type="project" value="TreeGrafter"/>
</dbReference>
<evidence type="ECO:0000259" key="12">
    <source>
        <dbReference type="SMART" id="SM00382"/>
    </source>
</evidence>
<keyword evidence="6" id="KW-0496">Mitochondrion</keyword>
<dbReference type="KEGG" id="pgut:117674745"/>
<organism evidence="13 14">
    <name type="scientific">Pantherophis guttatus</name>
    <name type="common">Corn snake</name>
    <name type="synonym">Elaphe guttata</name>
    <dbReference type="NCBI Taxonomy" id="94885"/>
    <lineage>
        <taxon>Eukaryota</taxon>
        <taxon>Metazoa</taxon>
        <taxon>Chordata</taxon>
        <taxon>Craniata</taxon>
        <taxon>Vertebrata</taxon>
        <taxon>Euteleostomi</taxon>
        <taxon>Lepidosauria</taxon>
        <taxon>Squamata</taxon>
        <taxon>Bifurcata</taxon>
        <taxon>Unidentata</taxon>
        <taxon>Episquamata</taxon>
        <taxon>Toxicofera</taxon>
        <taxon>Serpentes</taxon>
        <taxon>Colubroidea</taxon>
        <taxon>Colubridae</taxon>
        <taxon>Colubrinae</taxon>
        <taxon>Pantherophis</taxon>
    </lineage>
</organism>
<evidence type="ECO:0000256" key="11">
    <source>
        <dbReference type="RuleBase" id="RU003651"/>
    </source>
</evidence>
<dbReference type="GeneID" id="117674745"/>
<proteinExistence type="inferred from homology"/>
<dbReference type="PANTHER" id="PTHR45644">
    <property type="entry name" value="AAA ATPASE, PUTATIVE (AFU_ORTHOLOGUE AFUA_2G12920)-RELATED-RELATED"/>
    <property type="match status" value="1"/>
</dbReference>
<dbReference type="CDD" id="cd19520">
    <property type="entry name" value="RecA-like_ATAD1"/>
    <property type="match status" value="1"/>
</dbReference>
<dbReference type="SMART" id="SM00382">
    <property type="entry name" value="AAA"/>
    <property type="match status" value="1"/>
</dbReference>
<gene>
    <name evidence="14" type="primary">LOC117674745</name>
</gene>
<dbReference type="Pfam" id="PF00004">
    <property type="entry name" value="AAA"/>
    <property type="match status" value="1"/>
</dbReference>
<comment type="subcellular location">
    <subcellularLocation>
        <location evidence="2">Mitochondrion outer membrane</location>
        <topology evidence="2">Single-pass membrane protein</topology>
    </subcellularLocation>
    <subcellularLocation>
        <location evidence="1">Peroxisome membrane</location>
        <topology evidence="1">Single-pass membrane protein</topology>
    </subcellularLocation>
    <subcellularLocation>
        <location evidence="7">Postsynaptic cell membrane</location>
        <topology evidence="7">Single-pass membrane protein</topology>
    </subcellularLocation>
</comment>
<dbReference type="InterPro" id="IPR051701">
    <property type="entry name" value="Mito_OM_Translocase_MSP1"/>
</dbReference>
<dbReference type="GO" id="GO:0016887">
    <property type="term" value="F:ATP hydrolysis activity"/>
    <property type="evidence" value="ECO:0007669"/>
    <property type="project" value="InterPro"/>
</dbReference>
<evidence type="ECO:0000256" key="8">
    <source>
        <dbReference type="ARBA" id="ARBA00038383"/>
    </source>
</evidence>
<evidence type="ECO:0000256" key="6">
    <source>
        <dbReference type="ARBA" id="ARBA00023128"/>
    </source>
</evidence>
<evidence type="ECO:0000256" key="7">
    <source>
        <dbReference type="ARBA" id="ARBA00037805"/>
    </source>
</evidence>
<dbReference type="GO" id="GO:0045211">
    <property type="term" value="C:postsynaptic membrane"/>
    <property type="evidence" value="ECO:0007669"/>
    <property type="project" value="UniProtKB-SubCell"/>
</dbReference>
<evidence type="ECO:0000256" key="1">
    <source>
        <dbReference type="ARBA" id="ARBA00004549"/>
    </source>
</evidence>
<evidence type="ECO:0000256" key="4">
    <source>
        <dbReference type="ARBA" id="ARBA00022787"/>
    </source>
</evidence>
<dbReference type="PANTHER" id="PTHR45644:SF8">
    <property type="entry name" value="OUTER MITOCHONDRIAL TRANSMEMBRANE HELIX TRANSLOCASE"/>
    <property type="match status" value="1"/>
</dbReference>
<evidence type="ECO:0000313" key="13">
    <source>
        <dbReference type="Proteomes" id="UP001652622"/>
    </source>
</evidence>
<protein>
    <recommendedName>
        <fullName evidence="9">Outer mitochondrial transmembrane helix translocase</fullName>
    </recommendedName>
</protein>
<sequence>MGSSLGARNTLEILLGELSKDFLTRPLTRNEACLVLLRVAVFGATTYFSIKWVSDALDPAQKQRIQLKKRAEDLMKQIGIEKLKLTEHEMNIVAHLVVPRDIKVTWNDVAGLDELVSELRDAVILPLQETRLFEHSKLCQPPKGVLLYGPPGCGKTLLAKAMAQASSCRFINLQAPTLMDKWYGESQKLTAAVFSLAIKIQPCIIFIDEIDAFLRNRSRTDHEATAMMKAEFMSLWDGLQTASDCQVMVLGATNRPQDVDPAILRRMPTTFHIALPTQRQRQDILKLILAGENMSNAVSLKELAEKTRGYSGSDLWELCRDAATYRVRDYVRKQQMRQIAYLLHRRGSAEETDLEENPLRPLTQLDLLLALEKMKESRGATSTRLMEPSLD</sequence>
<evidence type="ECO:0000256" key="9">
    <source>
        <dbReference type="ARBA" id="ARBA00040718"/>
    </source>
</evidence>
<dbReference type="InterPro" id="IPR003593">
    <property type="entry name" value="AAA+_ATPase"/>
</dbReference>
<keyword evidence="4" id="KW-0472">Membrane</keyword>
<dbReference type="InterPro" id="IPR003959">
    <property type="entry name" value="ATPase_AAA_core"/>
</dbReference>
<dbReference type="InterPro" id="IPR003960">
    <property type="entry name" value="ATPase_AAA_CS"/>
</dbReference>
<evidence type="ECO:0000256" key="5">
    <source>
        <dbReference type="ARBA" id="ARBA00022840"/>
    </source>
</evidence>
<dbReference type="FunFam" id="3.40.50.300:FF:000538">
    <property type="entry name" value="ATPase family AAA domain-containing protein 1"/>
    <property type="match status" value="1"/>
</dbReference>
<dbReference type="GO" id="GO:0005741">
    <property type="term" value="C:mitochondrial outer membrane"/>
    <property type="evidence" value="ECO:0007669"/>
    <property type="project" value="UniProtKB-SubCell"/>
</dbReference>
<dbReference type="OMA" id="NTRQRQD"/>
<keyword evidence="3 11" id="KW-0547">Nucleotide-binding</keyword>
<dbReference type="Gene3D" id="1.10.8.60">
    <property type="match status" value="1"/>
</dbReference>
<dbReference type="GO" id="GO:0005524">
    <property type="term" value="F:ATP binding"/>
    <property type="evidence" value="ECO:0007669"/>
    <property type="project" value="UniProtKB-KW"/>
</dbReference>
<keyword evidence="5 11" id="KW-0067">ATP-binding</keyword>
<dbReference type="AlphaFoldDB" id="A0A6P9CYF4"/>
<evidence type="ECO:0000313" key="14">
    <source>
        <dbReference type="RefSeq" id="XP_034288813.1"/>
    </source>
</evidence>
<dbReference type="PROSITE" id="PS00674">
    <property type="entry name" value="AAA"/>
    <property type="match status" value="1"/>
</dbReference>
<reference evidence="14" key="1">
    <citation type="submission" date="2025-08" db="UniProtKB">
        <authorList>
            <consortium name="RefSeq"/>
        </authorList>
    </citation>
    <scope>IDENTIFICATION</scope>
    <source>
        <tissue evidence="14">Blood</tissue>
    </source>
</reference>
<keyword evidence="13" id="KW-1185">Reference proteome</keyword>
<dbReference type="RefSeq" id="XP_034288813.1">
    <property type="nucleotide sequence ID" value="XM_034432922.2"/>
</dbReference>
<dbReference type="InterPro" id="IPR027417">
    <property type="entry name" value="P-loop_NTPase"/>
</dbReference>
<feature type="domain" description="AAA+ ATPase" evidence="12">
    <location>
        <begin position="141"/>
        <end position="279"/>
    </location>
</feature>
<comment type="similarity">
    <text evidence="8">Belongs to the AAA ATPase family. MSP1 subfamily.</text>
</comment>
<dbReference type="Pfam" id="PF17862">
    <property type="entry name" value="AAA_lid_3"/>
    <property type="match status" value="1"/>
</dbReference>
<dbReference type="Gene3D" id="3.40.50.300">
    <property type="entry name" value="P-loop containing nucleotide triphosphate hydrolases"/>
    <property type="match status" value="1"/>
</dbReference>